<dbReference type="PANTHER" id="PTHR24419">
    <property type="entry name" value="INTERLEUKIN-1 RECEPTOR-ASSOCIATED KINASE"/>
    <property type="match status" value="1"/>
</dbReference>
<dbReference type="InParanoid" id="A0A316YFT4"/>
<dbReference type="GO" id="GO:0000278">
    <property type="term" value="P:mitotic cell cycle"/>
    <property type="evidence" value="ECO:0007669"/>
    <property type="project" value="TreeGrafter"/>
</dbReference>
<dbReference type="EC" id="2.7.11.1" evidence="1"/>
<dbReference type="AlphaFoldDB" id="A0A316YFT4"/>
<sequence>MSSVSRRNKGPAVYGRRNRGYGQKITQHSLSEILSDSSFGSSSSSSCSESADEDVGKENTSSPPAKATAAAAAAVTKSGGDFMAVIDANAQRSVLTQRNKPRVQCMVDRAASRKDVIEGGKREKDEEDEVEHLVNSVEALKVTKSRARRGGRIASSYRRKAHVSPRQEQELSLLLSVCQPQKLAPQPFDALLDELESRCSEPSWFKVGEASYSEVFRLSSSKHVLKVIPIQAADPVPDRNETLLPEESDICDVRREVQMTSRLSRIHPGFVALKSSHVVKGRYPDRLLRSWSRFADEKEDCENICPRVFGPSQLYAVLILAEGGPDLEHAKLTNWCQASSIFWQVADALAAAEEACQFEHRDLHWGNVLVASARKGKSTAVRATIIDFTLSRAAFDSKVTSHTFQDQEVFEGQGDLQFEVYRQMKIATKGRWESSCPQTNVMWLGYLLDKLLRAKGLRTPRKATKNERSYQSLVSLGLHLSDCTSAKEVVERCMDAAAC</sequence>
<evidence type="ECO:0000256" key="8">
    <source>
        <dbReference type="ARBA" id="ARBA00048679"/>
    </source>
</evidence>
<dbReference type="RefSeq" id="XP_025374686.1">
    <property type="nucleotide sequence ID" value="XM_025518348.1"/>
</dbReference>
<evidence type="ECO:0000313" key="11">
    <source>
        <dbReference type="EMBL" id="PWN87488.1"/>
    </source>
</evidence>
<dbReference type="Proteomes" id="UP000245768">
    <property type="component" value="Unassembled WGS sequence"/>
</dbReference>
<dbReference type="GeneID" id="37040264"/>
<dbReference type="GO" id="GO:0072354">
    <property type="term" value="F:histone H3T3 kinase activity"/>
    <property type="evidence" value="ECO:0007669"/>
    <property type="project" value="TreeGrafter"/>
</dbReference>
<dbReference type="FunCoup" id="A0A316YFT4">
    <property type="interactions" value="129"/>
</dbReference>
<comment type="catalytic activity">
    <reaction evidence="7">
        <text>L-threonyl-[protein] + ATP = O-phospho-L-threonyl-[protein] + ADP + H(+)</text>
        <dbReference type="Rhea" id="RHEA:46608"/>
        <dbReference type="Rhea" id="RHEA-COMP:11060"/>
        <dbReference type="Rhea" id="RHEA-COMP:11605"/>
        <dbReference type="ChEBI" id="CHEBI:15378"/>
        <dbReference type="ChEBI" id="CHEBI:30013"/>
        <dbReference type="ChEBI" id="CHEBI:30616"/>
        <dbReference type="ChEBI" id="CHEBI:61977"/>
        <dbReference type="ChEBI" id="CHEBI:456216"/>
        <dbReference type="EC" id="2.7.11.1"/>
    </reaction>
</comment>
<dbReference type="PANTHER" id="PTHR24419:SF18">
    <property type="entry name" value="SERINE_THREONINE-PROTEIN KINASE HASPIN"/>
    <property type="match status" value="1"/>
</dbReference>
<feature type="region of interest" description="Disordered" evidence="9">
    <location>
        <begin position="1"/>
        <end position="68"/>
    </location>
</feature>
<keyword evidence="2" id="KW-0723">Serine/threonine-protein kinase</keyword>
<dbReference type="OrthoDB" id="5327538at2759"/>
<dbReference type="Gene3D" id="3.30.200.20">
    <property type="entry name" value="Phosphorylase Kinase, domain 1"/>
    <property type="match status" value="1"/>
</dbReference>
<dbReference type="Gene3D" id="1.10.510.10">
    <property type="entry name" value="Transferase(Phosphotransferase) domain 1"/>
    <property type="match status" value="1"/>
</dbReference>
<evidence type="ECO:0000256" key="1">
    <source>
        <dbReference type="ARBA" id="ARBA00012513"/>
    </source>
</evidence>
<dbReference type="InterPro" id="IPR000719">
    <property type="entry name" value="Prot_kinase_dom"/>
</dbReference>
<dbReference type="GO" id="GO:0005524">
    <property type="term" value="F:ATP binding"/>
    <property type="evidence" value="ECO:0007669"/>
    <property type="project" value="UniProtKB-KW"/>
</dbReference>
<dbReference type="STRING" id="215250.A0A316YFT4"/>
<dbReference type="Pfam" id="PF12330">
    <property type="entry name" value="Haspin_kinase"/>
    <property type="match status" value="1"/>
</dbReference>
<keyword evidence="4" id="KW-0547">Nucleotide-binding</keyword>
<keyword evidence="12" id="KW-1185">Reference proteome</keyword>
<keyword evidence="3" id="KW-0808">Transferase</keyword>
<organism evidence="11 12">
    <name type="scientific">Acaromyces ingoldii</name>
    <dbReference type="NCBI Taxonomy" id="215250"/>
    <lineage>
        <taxon>Eukaryota</taxon>
        <taxon>Fungi</taxon>
        <taxon>Dikarya</taxon>
        <taxon>Basidiomycota</taxon>
        <taxon>Ustilaginomycotina</taxon>
        <taxon>Exobasidiomycetes</taxon>
        <taxon>Exobasidiales</taxon>
        <taxon>Cryptobasidiaceae</taxon>
        <taxon>Acaromyces</taxon>
    </lineage>
</organism>
<keyword evidence="5" id="KW-0418">Kinase</keyword>
<evidence type="ECO:0000259" key="10">
    <source>
        <dbReference type="PROSITE" id="PS50011"/>
    </source>
</evidence>
<dbReference type="SUPFAM" id="SSF56112">
    <property type="entry name" value="Protein kinase-like (PK-like)"/>
    <property type="match status" value="1"/>
</dbReference>
<dbReference type="InterPro" id="IPR024604">
    <property type="entry name" value="GSG2_C"/>
</dbReference>
<reference evidence="11 12" key="1">
    <citation type="journal article" date="2018" name="Mol. Biol. Evol.">
        <title>Broad Genomic Sampling Reveals a Smut Pathogenic Ancestry of the Fungal Clade Ustilaginomycotina.</title>
        <authorList>
            <person name="Kijpornyongpan T."/>
            <person name="Mondo S.J."/>
            <person name="Barry K."/>
            <person name="Sandor L."/>
            <person name="Lee J."/>
            <person name="Lipzen A."/>
            <person name="Pangilinan J."/>
            <person name="LaButti K."/>
            <person name="Hainaut M."/>
            <person name="Henrissat B."/>
            <person name="Grigoriev I.V."/>
            <person name="Spatafora J.W."/>
            <person name="Aime M.C."/>
        </authorList>
    </citation>
    <scope>NUCLEOTIDE SEQUENCE [LARGE SCALE GENOMIC DNA]</scope>
    <source>
        <strain evidence="11 12">MCA 4198</strain>
    </source>
</reference>
<keyword evidence="6" id="KW-0067">ATP-binding</keyword>
<evidence type="ECO:0000256" key="5">
    <source>
        <dbReference type="ARBA" id="ARBA00022777"/>
    </source>
</evidence>
<dbReference type="GO" id="GO:0035556">
    <property type="term" value="P:intracellular signal transduction"/>
    <property type="evidence" value="ECO:0007669"/>
    <property type="project" value="TreeGrafter"/>
</dbReference>
<feature type="domain" description="Protein kinase" evidence="10">
    <location>
        <begin position="201"/>
        <end position="499"/>
    </location>
</feature>
<dbReference type="PROSITE" id="PS50011">
    <property type="entry name" value="PROTEIN_KINASE_DOM"/>
    <property type="match status" value="1"/>
</dbReference>
<evidence type="ECO:0000256" key="9">
    <source>
        <dbReference type="SAM" id="MobiDB-lite"/>
    </source>
</evidence>
<evidence type="ECO:0000313" key="12">
    <source>
        <dbReference type="Proteomes" id="UP000245768"/>
    </source>
</evidence>
<evidence type="ECO:0000256" key="3">
    <source>
        <dbReference type="ARBA" id="ARBA00022679"/>
    </source>
</evidence>
<dbReference type="InterPro" id="IPR011009">
    <property type="entry name" value="Kinase-like_dom_sf"/>
</dbReference>
<dbReference type="EMBL" id="KZ819640">
    <property type="protein sequence ID" value="PWN87488.1"/>
    <property type="molecule type" value="Genomic_DNA"/>
</dbReference>
<evidence type="ECO:0000256" key="4">
    <source>
        <dbReference type="ARBA" id="ARBA00022741"/>
    </source>
</evidence>
<gene>
    <name evidence="11" type="ORF">FA10DRAFT_186513</name>
</gene>
<evidence type="ECO:0000256" key="7">
    <source>
        <dbReference type="ARBA" id="ARBA00047899"/>
    </source>
</evidence>
<dbReference type="GO" id="GO:0005737">
    <property type="term" value="C:cytoplasm"/>
    <property type="evidence" value="ECO:0007669"/>
    <property type="project" value="TreeGrafter"/>
</dbReference>
<protein>
    <recommendedName>
        <fullName evidence="1">non-specific serine/threonine protein kinase</fullName>
        <ecNumber evidence="1">2.7.11.1</ecNumber>
    </recommendedName>
</protein>
<dbReference type="GO" id="GO:0005634">
    <property type="term" value="C:nucleus"/>
    <property type="evidence" value="ECO:0007669"/>
    <property type="project" value="TreeGrafter"/>
</dbReference>
<dbReference type="SMART" id="SM01331">
    <property type="entry name" value="DUF3635"/>
    <property type="match status" value="1"/>
</dbReference>
<evidence type="ECO:0000256" key="6">
    <source>
        <dbReference type="ARBA" id="ARBA00022840"/>
    </source>
</evidence>
<comment type="catalytic activity">
    <reaction evidence="8">
        <text>L-seryl-[protein] + ATP = O-phospho-L-seryl-[protein] + ADP + H(+)</text>
        <dbReference type="Rhea" id="RHEA:17989"/>
        <dbReference type="Rhea" id="RHEA-COMP:9863"/>
        <dbReference type="Rhea" id="RHEA-COMP:11604"/>
        <dbReference type="ChEBI" id="CHEBI:15378"/>
        <dbReference type="ChEBI" id="CHEBI:29999"/>
        <dbReference type="ChEBI" id="CHEBI:30616"/>
        <dbReference type="ChEBI" id="CHEBI:83421"/>
        <dbReference type="ChEBI" id="CHEBI:456216"/>
        <dbReference type="EC" id="2.7.11.1"/>
    </reaction>
</comment>
<feature type="compositionally biased region" description="Low complexity" evidence="9">
    <location>
        <begin position="29"/>
        <end position="49"/>
    </location>
</feature>
<proteinExistence type="predicted"/>
<accession>A0A316YFT4</accession>
<evidence type="ECO:0000256" key="2">
    <source>
        <dbReference type="ARBA" id="ARBA00022527"/>
    </source>
</evidence>
<name>A0A316YFT4_9BASI</name>